<evidence type="ECO:0000256" key="2">
    <source>
        <dbReference type="SAM" id="Phobius"/>
    </source>
</evidence>
<proteinExistence type="predicted"/>
<evidence type="ECO:0000313" key="3">
    <source>
        <dbReference type="EMBL" id="PYI24803.1"/>
    </source>
</evidence>
<evidence type="ECO:0000313" key="4">
    <source>
        <dbReference type="Proteomes" id="UP000249829"/>
    </source>
</evidence>
<keyword evidence="2" id="KW-0472">Membrane</keyword>
<accession>A0A2V5HT44</accession>
<feature type="transmembrane region" description="Helical" evidence="2">
    <location>
        <begin position="100"/>
        <end position="121"/>
    </location>
</feature>
<dbReference type="Proteomes" id="UP000249829">
    <property type="component" value="Unassembled WGS sequence"/>
</dbReference>
<keyword evidence="4" id="KW-1185">Reference proteome</keyword>
<feature type="compositionally biased region" description="Low complexity" evidence="1">
    <location>
        <begin position="136"/>
        <end position="177"/>
    </location>
</feature>
<organism evidence="3 4">
    <name type="scientific">Aspergillus violaceofuscus (strain CBS 115571)</name>
    <dbReference type="NCBI Taxonomy" id="1450538"/>
    <lineage>
        <taxon>Eukaryota</taxon>
        <taxon>Fungi</taxon>
        <taxon>Dikarya</taxon>
        <taxon>Ascomycota</taxon>
        <taxon>Pezizomycotina</taxon>
        <taxon>Eurotiomycetes</taxon>
        <taxon>Eurotiomycetidae</taxon>
        <taxon>Eurotiales</taxon>
        <taxon>Aspergillaceae</taxon>
        <taxon>Aspergillus</taxon>
    </lineage>
</organism>
<sequence length="386" mass="41614">MSCTEARLCSSRLQLSFLSPLPAFLASLFPFSVERAYIEDDPHSQPEVTSHSHGHFIPTPESKTPPLFVVDAELAAQKEQQQALVEHTARGQICGIRRRWLLGGLVVLVVVIVAAVVGGVVSSRHKTHTENKDVASSHQSSTSTTTVASTTHTTMSAQTTAATTTTTTQSSSTTEASVITAPTQNSAYPAVVKMYGNDTCGGDEDVFAVTRSNVSTCMAVTSDKTSLQVTQNSGCVVETWSGSNCEGSSYNVTDLQCHAVFAAAHIPRSDEVRLKAGRQKIAVPNLWRKIALVLLVEVPHKPLKDRQPSRRWQIWIFLVGIFTSFNENTLPDVMIGSQKALQRQLAGIGAKAEVRELGRKFPTAFAANHPGAAVLCHFSACENKTA</sequence>
<keyword evidence="2" id="KW-0812">Transmembrane</keyword>
<keyword evidence="2" id="KW-1133">Transmembrane helix</keyword>
<evidence type="ECO:0000256" key="1">
    <source>
        <dbReference type="SAM" id="MobiDB-lite"/>
    </source>
</evidence>
<protein>
    <submittedName>
        <fullName evidence="3">Uncharacterized protein</fullName>
    </submittedName>
</protein>
<dbReference type="AlphaFoldDB" id="A0A2V5HT44"/>
<name>A0A2V5HT44_ASPV1</name>
<gene>
    <name evidence="3" type="ORF">BO99DRAFT_408240</name>
</gene>
<reference evidence="3 4" key="1">
    <citation type="submission" date="2018-02" db="EMBL/GenBank/DDBJ databases">
        <title>The genomes of Aspergillus section Nigri reveals drivers in fungal speciation.</title>
        <authorList>
            <consortium name="DOE Joint Genome Institute"/>
            <person name="Vesth T.C."/>
            <person name="Nybo J."/>
            <person name="Theobald S."/>
            <person name="Brandl J."/>
            <person name="Frisvad J.C."/>
            <person name="Nielsen K.F."/>
            <person name="Lyhne E.K."/>
            <person name="Kogle M.E."/>
            <person name="Kuo A."/>
            <person name="Riley R."/>
            <person name="Clum A."/>
            <person name="Nolan M."/>
            <person name="Lipzen A."/>
            <person name="Salamov A."/>
            <person name="Henrissat B."/>
            <person name="Wiebenga A."/>
            <person name="De vries R.P."/>
            <person name="Grigoriev I.V."/>
            <person name="Mortensen U.H."/>
            <person name="Andersen M.R."/>
            <person name="Baker S.E."/>
        </authorList>
    </citation>
    <scope>NUCLEOTIDE SEQUENCE [LARGE SCALE GENOMIC DNA]</scope>
    <source>
        <strain evidence="3 4">CBS 115571</strain>
    </source>
</reference>
<feature type="region of interest" description="Disordered" evidence="1">
    <location>
        <begin position="124"/>
        <end position="180"/>
    </location>
</feature>
<dbReference type="EMBL" id="KZ825101">
    <property type="protein sequence ID" value="PYI24803.1"/>
    <property type="molecule type" value="Genomic_DNA"/>
</dbReference>